<evidence type="ECO:0000259" key="6">
    <source>
        <dbReference type="PROSITE" id="PS50975"/>
    </source>
</evidence>
<feature type="domain" description="N-acetyltransferase" evidence="7">
    <location>
        <begin position="719"/>
        <end position="873"/>
    </location>
</feature>
<gene>
    <name evidence="8" type="ORF">RGI145_07990</name>
</gene>
<dbReference type="InterPro" id="IPR016181">
    <property type="entry name" value="Acyl_CoA_acyltransferase"/>
</dbReference>
<dbReference type="SUPFAM" id="SSF51735">
    <property type="entry name" value="NAD(P)-binding Rossmann-fold domains"/>
    <property type="match status" value="1"/>
</dbReference>
<dbReference type="KEGG" id="rgi:RGI145_07990"/>
<keyword evidence="2" id="KW-0436">Ligase</keyword>
<dbReference type="InterPro" id="IPR051538">
    <property type="entry name" value="Acyl-CoA_Synth/Transferase"/>
</dbReference>
<dbReference type="InterPro" id="IPR013815">
    <property type="entry name" value="ATP_grasp_subdomain_1"/>
</dbReference>
<dbReference type="RefSeq" id="WP_075797943.1">
    <property type="nucleotide sequence ID" value="NZ_CP015583.1"/>
</dbReference>
<dbReference type="InterPro" id="IPR000182">
    <property type="entry name" value="GNAT_dom"/>
</dbReference>
<dbReference type="STRING" id="257708.RGI145_07990"/>
<proteinExistence type="predicted"/>
<dbReference type="eggNOG" id="COG1042">
    <property type="taxonomic scope" value="Bacteria"/>
</dbReference>
<feature type="domain" description="ATP-grasp" evidence="6">
    <location>
        <begin position="484"/>
        <end position="520"/>
    </location>
</feature>
<keyword evidence="8" id="KW-0808">Transferase</keyword>
<dbReference type="Gene3D" id="3.40.630.30">
    <property type="match status" value="1"/>
</dbReference>
<evidence type="ECO:0000256" key="4">
    <source>
        <dbReference type="ARBA" id="ARBA00022840"/>
    </source>
</evidence>
<sequence>MTPFHSPSLRPGFRAASLFAPRRVAFLGDPALPETAILARNLVAGQFKGVLHTIGFHWDGLDEAPSLDALEEAPDLAVISLPPEAQPAAFAALAARGCHAAVVPVASPDLAALARGSGVRALGQRSFGLAVPPLGLNATLSHLVPRPGKLALLCQSSALARAILDYAEAQGFGFSLIAGIGGNADYGFAGALDWLARDAATNAVLLDLRRIKNRRQFISAARATARTRPVVAIRPGSAAREALGGADAVMEAALRRAGVLRVADLAELLAAAETLSRVRVSSLRSGAEADRIAVVSNGLATGQMATDSALRRGGRLAEIPEAAWPMLHLSLPPRWHGGNPLVLPHGEGHRLAEVAAMIAALPEVGSVVAIHSPNPEEDSDAVAAAMAGLSGIRGAPILVGWLGQATGSPQRSFLARSGIAVFPTPERAVRGALHLAQDRRNRDAAAELPPRDVPDFAPDRAAVRRLLDTVRARGRLALNEAEALSVFDAYGVPTIARRVVAGPAEAGKAAMELGFPVVLKLLSAELPRKTEIGGVAVGLRDVKSVRAAGLAMLTRAAQERPDCRIDGLLVERQAQPGAELRLRLGDEVMFGPWIGFGAGGTTADLQADEAVDLPPLNRVLATALIGRTRISRRLHGWRDQEAVKVEAVSDALVRLSALVVDFPEIKEATINPLIASAMGVIAVDADLRLRAEGEAAMLAIPPYPAELAEAWTAPDGRRLMVRPIRPEDAAAHAEAFRNMDPDDIRWRFFGSMRELPRAQIARMTQIDYDREMAFVAIETGEDGVDRIVGVSRLTREGQGNGAEFAVVVLPRWKGKGLGRHLMRRVLDWGQETGIRRVVGQVLADNTPMQAFVAKLGFHLHRLEDDVLEASLDL</sequence>
<evidence type="ECO:0000256" key="1">
    <source>
        <dbReference type="ARBA" id="ARBA00022532"/>
    </source>
</evidence>
<evidence type="ECO:0000313" key="9">
    <source>
        <dbReference type="Proteomes" id="UP000185494"/>
    </source>
</evidence>
<dbReference type="Pfam" id="PF13549">
    <property type="entry name" value="ATP-grasp_5"/>
    <property type="match status" value="1"/>
</dbReference>
<reference evidence="8 9" key="1">
    <citation type="submission" date="2016-05" db="EMBL/GenBank/DDBJ databases">
        <title>Complete Genome and Methylome Analysis of Psychrotrophic Bacterial Isolates from Antarctic Lake Untersee.</title>
        <authorList>
            <person name="Fomenkov A."/>
            <person name="Akimov V.N."/>
            <person name="Vasilyeva L.V."/>
            <person name="Andersen D."/>
            <person name="Vincze T."/>
            <person name="Roberts R.J."/>
        </authorList>
    </citation>
    <scope>NUCLEOTIDE SEQUENCE [LARGE SCALE GENOMIC DNA]</scope>
    <source>
        <strain evidence="8 9">U14-5</strain>
    </source>
</reference>
<keyword evidence="3 5" id="KW-0547">Nucleotide-binding</keyword>
<dbReference type="SUPFAM" id="SSF55729">
    <property type="entry name" value="Acyl-CoA N-acyltransferases (Nat)"/>
    <property type="match status" value="1"/>
</dbReference>
<name>A0A1L7AE67_9PROT</name>
<keyword evidence="1" id="KW-0816">Tricarboxylic acid cycle</keyword>
<evidence type="ECO:0000259" key="7">
    <source>
        <dbReference type="PROSITE" id="PS51186"/>
    </source>
</evidence>
<dbReference type="SUPFAM" id="SSF56059">
    <property type="entry name" value="Glutathione synthetase ATP-binding domain-like"/>
    <property type="match status" value="1"/>
</dbReference>
<dbReference type="Gene3D" id="3.30.1490.20">
    <property type="entry name" value="ATP-grasp fold, A domain"/>
    <property type="match status" value="1"/>
</dbReference>
<dbReference type="Pfam" id="PF00583">
    <property type="entry name" value="Acetyltransf_1"/>
    <property type="match status" value="1"/>
</dbReference>
<dbReference type="Pfam" id="PF13607">
    <property type="entry name" value="Succ_CoA_lig"/>
    <property type="match status" value="1"/>
</dbReference>
<dbReference type="PANTHER" id="PTHR43334:SF1">
    <property type="entry name" value="3-HYDROXYPROPIONATE--COA LIGASE [ADP-FORMING]"/>
    <property type="match status" value="1"/>
</dbReference>
<keyword evidence="4 5" id="KW-0067">ATP-binding</keyword>
<dbReference type="GO" id="GO:0006099">
    <property type="term" value="P:tricarboxylic acid cycle"/>
    <property type="evidence" value="ECO:0007669"/>
    <property type="project" value="UniProtKB-KW"/>
</dbReference>
<dbReference type="SUPFAM" id="SSF52210">
    <property type="entry name" value="Succinyl-CoA synthetase domains"/>
    <property type="match status" value="2"/>
</dbReference>
<dbReference type="GO" id="GO:0016747">
    <property type="term" value="F:acyltransferase activity, transferring groups other than amino-acyl groups"/>
    <property type="evidence" value="ECO:0007669"/>
    <property type="project" value="InterPro"/>
</dbReference>
<dbReference type="PROSITE" id="PS51186">
    <property type="entry name" value="GNAT"/>
    <property type="match status" value="1"/>
</dbReference>
<dbReference type="CDD" id="cd04301">
    <property type="entry name" value="NAT_SF"/>
    <property type="match status" value="1"/>
</dbReference>
<dbReference type="EMBL" id="CP015583">
    <property type="protein sequence ID" value="APT57043.1"/>
    <property type="molecule type" value="Genomic_DNA"/>
</dbReference>
<dbReference type="Proteomes" id="UP000185494">
    <property type="component" value="Chromosome 1"/>
</dbReference>
<accession>A0A1L7AE67</accession>
<evidence type="ECO:0000313" key="8">
    <source>
        <dbReference type="EMBL" id="APT57043.1"/>
    </source>
</evidence>
<dbReference type="InterPro" id="IPR032875">
    <property type="entry name" value="Succ_CoA_lig_flav_dom"/>
</dbReference>
<dbReference type="eggNOG" id="COG1670">
    <property type="taxonomic scope" value="Bacteria"/>
</dbReference>
<evidence type="ECO:0000256" key="2">
    <source>
        <dbReference type="ARBA" id="ARBA00022598"/>
    </source>
</evidence>
<dbReference type="InterPro" id="IPR016102">
    <property type="entry name" value="Succinyl-CoA_synth-like"/>
</dbReference>
<dbReference type="InterPro" id="IPR011761">
    <property type="entry name" value="ATP-grasp"/>
</dbReference>
<dbReference type="Gene3D" id="3.30.470.20">
    <property type="entry name" value="ATP-grasp fold, B domain"/>
    <property type="match status" value="1"/>
</dbReference>
<dbReference type="InterPro" id="IPR036291">
    <property type="entry name" value="NAD(P)-bd_dom_sf"/>
</dbReference>
<organism evidence="8 9">
    <name type="scientific">Roseomonas gilardii</name>
    <dbReference type="NCBI Taxonomy" id="257708"/>
    <lineage>
        <taxon>Bacteria</taxon>
        <taxon>Pseudomonadati</taxon>
        <taxon>Pseudomonadota</taxon>
        <taxon>Alphaproteobacteria</taxon>
        <taxon>Acetobacterales</taxon>
        <taxon>Roseomonadaceae</taxon>
        <taxon>Roseomonas</taxon>
    </lineage>
</organism>
<evidence type="ECO:0000256" key="5">
    <source>
        <dbReference type="PROSITE-ProRule" id="PRU00409"/>
    </source>
</evidence>
<protein>
    <submittedName>
        <fullName evidence="8">GNAT family acetyltransferase</fullName>
    </submittedName>
</protein>
<dbReference type="Gene3D" id="3.40.50.261">
    <property type="entry name" value="Succinyl-CoA synthetase domains"/>
    <property type="match status" value="2"/>
</dbReference>
<dbReference type="PANTHER" id="PTHR43334">
    <property type="entry name" value="ACETATE--COA LIGASE [ADP-FORMING]"/>
    <property type="match status" value="1"/>
</dbReference>
<dbReference type="GO" id="GO:0005524">
    <property type="term" value="F:ATP binding"/>
    <property type="evidence" value="ECO:0007669"/>
    <property type="project" value="UniProtKB-UniRule"/>
</dbReference>
<dbReference type="Gene3D" id="3.40.50.720">
    <property type="entry name" value="NAD(P)-binding Rossmann-like Domain"/>
    <property type="match status" value="1"/>
</dbReference>
<evidence type="ECO:0000256" key="3">
    <source>
        <dbReference type="ARBA" id="ARBA00022741"/>
    </source>
</evidence>
<dbReference type="GO" id="GO:0046872">
    <property type="term" value="F:metal ion binding"/>
    <property type="evidence" value="ECO:0007669"/>
    <property type="project" value="InterPro"/>
</dbReference>
<dbReference type="PROSITE" id="PS50975">
    <property type="entry name" value="ATP_GRASP"/>
    <property type="match status" value="1"/>
</dbReference>
<dbReference type="AlphaFoldDB" id="A0A1L7AE67"/>
<dbReference type="GO" id="GO:0016874">
    <property type="term" value="F:ligase activity"/>
    <property type="evidence" value="ECO:0007669"/>
    <property type="project" value="UniProtKB-KW"/>
</dbReference>